<proteinExistence type="predicted"/>
<reference evidence="1" key="1">
    <citation type="journal article" date="2020" name="Stud. Mycol.">
        <title>101 Dothideomycetes genomes: a test case for predicting lifestyles and emergence of pathogens.</title>
        <authorList>
            <person name="Haridas S."/>
            <person name="Albert R."/>
            <person name="Binder M."/>
            <person name="Bloem J."/>
            <person name="Labutti K."/>
            <person name="Salamov A."/>
            <person name="Andreopoulos B."/>
            <person name="Baker S."/>
            <person name="Barry K."/>
            <person name="Bills G."/>
            <person name="Bluhm B."/>
            <person name="Cannon C."/>
            <person name="Castanera R."/>
            <person name="Culley D."/>
            <person name="Daum C."/>
            <person name="Ezra D."/>
            <person name="Gonzalez J."/>
            <person name="Henrissat B."/>
            <person name="Kuo A."/>
            <person name="Liang C."/>
            <person name="Lipzen A."/>
            <person name="Lutzoni F."/>
            <person name="Magnuson J."/>
            <person name="Mondo S."/>
            <person name="Nolan M."/>
            <person name="Ohm R."/>
            <person name="Pangilinan J."/>
            <person name="Park H.-J."/>
            <person name="Ramirez L."/>
            <person name="Alfaro M."/>
            <person name="Sun H."/>
            <person name="Tritt A."/>
            <person name="Yoshinaga Y."/>
            <person name="Zwiers L.-H."/>
            <person name="Turgeon B."/>
            <person name="Goodwin S."/>
            <person name="Spatafora J."/>
            <person name="Crous P."/>
            <person name="Grigoriev I."/>
        </authorList>
    </citation>
    <scope>NUCLEOTIDE SEQUENCE</scope>
    <source>
        <strain evidence="1">ATCC 200398</strain>
    </source>
</reference>
<gene>
    <name evidence="1" type="ORF">BDR25DRAFT_361572</name>
</gene>
<evidence type="ECO:0000313" key="1">
    <source>
        <dbReference type="EMBL" id="KAF2464494.1"/>
    </source>
</evidence>
<name>A0ACB6QBY9_9PLEO</name>
<dbReference type="Proteomes" id="UP000799755">
    <property type="component" value="Unassembled WGS sequence"/>
</dbReference>
<evidence type="ECO:0000313" key="2">
    <source>
        <dbReference type="Proteomes" id="UP000799755"/>
    </source>
</evidence>
<keyword evidence="2" id="KW-1185">Reference proteome</keyword>
<dbReference type="EMBL" id="MU003536">
    <property type="protein sequence ID" value="KAF2464494.1"/>
    <property type="molecule type" value="Genomic_DNA"/>
</dbReference>
<comment type="caution">
    <text evidence="1">The sequence shown here is derived from an EMBL/GenBank/DDBJ whole genome shotgun (WGS) entry which is preliminary data.</text>
</comment>
<accession>A0ACB6QBY9</accession>
<sequence length="405" mass="44898">MSKARVVFSYHIVGGPGPAPHVNATSLALKLHRLSWPLHLVPIQICAVNQTKRSGGLPSGLPIPLDKENLKFWLLYRHLNSNFREAFWVFSRGESCAEQGIPRETLLEKGVKNFWLGTARTATNARLALHLEDRSGAILFTLSNFRISTTTSMELPLRLRNQPEPPSLPILNTTTTRPPSEGQVHAKNLLAQDPGYFPMQKTSSFSLNLFLDELPAFESVCSCVPHAWDFVAERSYHWAVTSISTTIQNAVHVHTIARDPQVPEQGQWGRGSLPPILPPSLRPSVLQYNICDFACLTMALILDKAVKGINVALDIRYDGQVLYHYIHSVILIIGIHGHYIIDLTRHQFGFPAVKSAIRYVTITCIVELYTVITGHVPGSRAEGLVARVIFGSLGAQICMGKSTFS</sequence>
<organism evidence="1 2">
    <name type="scientific">Lindgomyces ingoldianus</name>
    <dbReference type="NCBI Taxonomy" id="673940"/>
    <lineage>
        <taxon>Eukaryota</taxon>
        <taxon>Fungi</taxon>
        <taxon>Dikarya</taxon>
        <taxon>Ascomycota</taxon>
        <taxon>Pezizomycotina</taxon>
        <taxon>Dothideomycetes</taxon>
        <taxon>Pleosporomycetidae</taxon>
        <taxon>Pleosporales</taxon>
        <taxon>Lindgomycetaceae</taxon>
        <taxon>Lindgomyces</taxon>
    </lineage>
</organism>
<protein>
    <submittedName>
        <fullName evidence="1">Uncharacterized protein</fullName>
    </submittedName>
</protein>